<keyword evidence="3" id="KW-1185">Reference proteome</keyword>
<proteinExistence type="predicted"/>
<dbReference type="AlphaFoldDB" id="A0AAV0VEN5"/>
<feature type="coiled-coil region" evidence="1">
    <location>
        <begin position="30"/>
        <end position="57"/>
    </location>
</feature>
<name>A0AAV0VEN5_9STRA</name>
<evidence type="ECO:0000256" key="1">
    <source>
        <dbReference type="SAM" id="Coils"/>
    </source>
</evidence>
<gene>
    <name evidence="2" type="ORF">PDE001_LOCUS11321</name>
</gene>
<dbReference type="EMBL" id="CANTFM010002433">
    <property type="protein sequence ID" value="CAI5746320.1"/>
    <property type="molecule type" value="Genomic_DNA"/>
</dbReference>
<evidence type="ECO:0000313" key="3">
    <source>
        <dbReference type="Proteomes" id="UP001162029"/>
    </source>
</evidence>
<keyword evidence="1" id="KW-0175">Coiled coil</keyword>
<reference evidence="2" key="1">
    <citation type="submission" date="2022-12" db="EMBL/GenBank/DDBJ databases">
        <authorList>
            <person name="Webb A."/>
        </authorList>
    </citation>
    <scope>NUCLEOTIDE SEQUENCE</scope>
    <source>
        <strain evidence="2">Pd1</strain>
    </source>
</reference>
<protein>
    <submittedName>
        <fullName evidence="2">Uncharacterized protein</fullName>
    </submittedName>
</protein>
<dbReference type="Proteomes" id="UP001162029">
    <property type="component" value="Unassembled WGS sequence"/>
</dbReference>
<comment type="caution">
    <text evidence="2">The sequence shown here is derived from an EMBL/GenBank/DDBJ whole genome shotgun (WGS) entry which is preliminary data.</text>
</comment>
<sequence length="116" mass="13678">METALSQQIARNRQLEESLQVLRTSASPFVEFVQDKYDRLRVQYEEEVQRFDAFREEVADRLNQTAEIAHLKSEFLKMIRTRHVAQEKFDREIAGVRKQMDETGDRLVAECEAQSD</sequence>
<evidence type="ECO:0000313" key="2">
    <source>
        <dbReference type="EMBL" id="CAI5746320.1"/>
    </source>
</evidence>
<accession>A0AAV0VEN5</accession>
<organism evidence="2 3">
    <name type="scientific">Peronospora destructor</name>
    <dbReference type="NCBI Taxonomy" id="86335"/>
    <lineage>
        <taxon>Eukaryota</taxon>
        <taxon>Sar</taxon>
        <taxon>Stramenopiles</taxon>
        <taxon>Oomycota</taxon>
        <taxon>Peronosporomycetes</taxon>
        <taxon>Peronosporales</taxon>
        <taxon>Peronosporaceae</taxon>
        <taxon>Peronospora</taxon>
    </lineage>
</organism>